<dbReference type="InterPro" id="IPR003593">
    <property type="entry name" value="AAA+_ATPase"/>
</dbReference>
<keyword evidence="4" id="KW-0547">Nucleotide-binding</keyword>
<comment type="caution">
    <text evidence="9">The sequence shown here is derived from an EMBL/GenBank/DDBJ whole genome shotgun (WGS) entry which is preliminary data.</text>
</comment>
<protein>
    <submittedName>
        <fullName evidence="9">ATP-binding cassette domain-containing protein</fullName>
    </submittedName>
</protein>
<dbReference type="Proteomes" id="UP000316199">
    <property type="component" value="Unassembled WGS sequence"/>
</dbReference>
<dbReference type="InterPro" id="IPR003439">
    <property type="entry name" value="ABC_transporter-like_ATP-bd"/>
</dbReference>
<evidence type="ECO:0000256" key="5">
    <source>
        <dbReference type="ARBA" id="ARBA00022840"/>
    </source>
</evidence>
<evidence type="ECO:0000256" key="2">
    <source>
        <dbReference type="ARBA" id="ARBA00022448"/>
    </source>
</evidence>
<dbReference type="Pfam" id="PF00005">
    <property type="entry name" value="ABC_tran"/>
    <property type="match status" value="1"/>
</dbReference>
<keyword evidence="2" id="KW-0813">Transport</keyword>
<keyword evidence="5 9" id="KW-0067">ATP-binding</keyword>
<keyword evidence="6" id="KW-1278">Translocase</keyword>
<dbReference type="AlphaFoldDB" id="A0A520S5R6"/>
<feature type="domain" description="ABC transporter" evidence="8">
    <location>
        <begin position="8"/>
        <end position="253"/>
    </location>
</feature>
<reference evidence="9 10" key="1">
    <citation type="submission" date="2019-02" db="EMBL/GenBank/DDBJ databases">
        <title>Prokaryotic population dynamics and viral predation in marine succession experiment using metagenomics: the confinement effect.</title>
        <authorList>
            <person name="Haro-Moreno J.M."/>
            <person name="Rodriguez-Valera F."/>
            <person name="Lopez-Perez M."/>
        </authorList>
    </citation>
    <scope>NUCLEOTIDE SEQUENCE [LARGE SCALE GENOMIC DNA]</scope>
    <source>
        <strain evidence="9">MED-G157</strain>
    </source>
</reference>
<dbReference type="GO" id="GO:0005524">
    <property type="term" value="F:ATP binding"/>
    <property type="evidence" value="ECO:0007669"/>
    <property type="project" value="UniProtKB-KW"/>
</dbReference>
<dbReference type="Gene3D" id="3.40.50.300">
    <property type="entry name" value="P-loop containing nucleotide triphosphate hydrolases"/>
    <property type="match status" value="1"/>
</dbReference>
<evidence type="ECO:0000256" key="3">
    <source>
        <dbReference type="ARBA" id="ARBA00022475"/>
    </source>
</evidence>
<dbReference type="InterPro" id="IPR050086">
    <property type="entry name" value="MetN_ABC_transporter-like"/>
</dbReference>
<sequence>MNAARGSLCLKNVTVAYQGIEALAEVSLTLKPGEAAALIGLSGSGKTTLLNTCNALIQPTNGAVSIDGKKFSEMSSQELRYARSRIGFIHQSLSLVPNLRVIQNVVSGRLGQRSFLGGARDLLFPSTNVVEKVYEVLDSVGIAEKIYERTDRLSGGQQQRVAIARALFQDPLILLADEPISSVDPVRAKATISLIREICKKKGLTLCVSLHNLDLAKTFFPRLIGLQDGRLIFDKATETVGANEINKLFNLPDGCIDFRPLTSKPSMLGKSLE</sequence>
<evidence type="ECO:0000313" key="9">
    <source>
        <dbReference type="EMBL" id="RZO77808.1"/>
    </source>
</evidence>
<gene>
    <name evidence="9" type="ORF">EVA68_00865</name>
</gene>
<dbReference type="PANTHER" id="PTHR43166">
    <property type="entry name" value="AMINO ACID IMPORT ATP-BINDING PROTEIN"/>
    <property type="match status" value="1"/>
</dbReference>
<accession>A0A520S5R6</accession>
<evidence type="ECO:0000256" key="4">
    <source>
        <dbReference type="ARBA" id="ARBA00022741"/>
    </source>
</evidence>
<dbReference type="SUPFAM" id="SSF52540">
    <property type="entry name" value="P-loop containing nucleoside triphosphate hydrolases"/>
    <property type="match status" value="1"/>
</dbReference>
<name>A0A520S5R6_9GAMM</name>
<evidence type="ECO:0000256" key="1">
    <source>
        <dbReference type="ARBA" id="ARBA00004417"/>
    </source>
</evidence>
<dbReference type="InterPro" id="IPR027417">
    <property type="entry name" value="P-loop_NTPase"/>
</dbReference>
<keyword evidence="3" id="KW-1003">Cell membrane</keyword>
<dbReference type="GO" id="GO:0005886">
    <property type="term" value="C:plasma membrane"/>
    <property type="evidence" value="ECO:0007669"/>
    <property type="project" value="UniProtKB-SubCell"/>
</dbReference>
<dbReference type="PROSITE" id="PS00211">
    <property type="entry name" value="ABC_TRANSPORTER_1"/>
    <property type="match status" value="1"/>
</dbReference>
<dbReference type="PANTHER" id="PTHR43166:SF6">
    <property type="entry name" value="PHOSPHONATES IMPORT ATP-BINDING PROTEIN PHNC"/>
    <property type="match status" value="1"/>
</dbReference>
<dbReference type="EMBL" id="SHAG01000001">
    <property type="protein sequence ID" value="RZO77808.1"/>
    <property type="molecule type" value="Genomic_DNA"/>
</dbReference>
<dbReference type="InterPro" id="IPR017871">
    <property type="entry name" value="ABC_transporter-like_CS"/>
</dbReference>
<evidence type="ECO:0000259" key="8">
    <source>
        <dbReference type="PROSITE" id="PS50893"/>
    </source>
</evidence>
<proteinExistence type="predicted"/>
<organism evidence="9 10">
    <name type="scientific">OM182 bacterium</name>
    <dbReference type="NCBI Taxonomy" id="2510334"/>
    <lineage>
        <taxon>Bacteria</taxon>
        <taxon>Pseudomonadati</taxon>
        <taxon>Pseudomonadota</taxon>
        <taxon>Gammaproteobacteria</taxon>
        <taxon>OMG group</taxon>
        <taxon>OM182 clade</taxon>
    </lineage>
</organism>
<dbReference type="PROSITE" id="PS50893">
    <property type="entry name" value="ABC_TRANSPORTER_2"/>
    <property type="match status" value="1"/>
</dbReference>
<keyword evidence="7" id="KW-0472">Membrane</keyword>
<dbReference type="GO" id="GO:0016887">
    <property type="term" value="F:ATP hydrolysis activity"/>
    <property type="evidence" value="ECO:0007669"/>
    <property type="project" value="InterPro"/>
</dbReference>
<evidence type="ECO:0000256" key="7">
    <source>
        <dbReference type="ARBA" id="ARBA00023136"/>
    </source>
</evidence>
<comment type="subcellular location">
    <subcellularLocation>
        <location evidence="1">Cell inner membrane</location>
        <topology evidence="1">Peripheral membrane protein</topology>
    </subcellularLocation>
</comment>
<evidence type="ECO:0000256" key="6">
    <source>
        <dbReference type="ARBA" id="ARBA00022967"/>
    </source>
</evidence>
<evidence type="ECO:0000313" key="10">
    <source>
        <dbReference type="Proteomes" id="UP000316199"/>
    </source>
</evidence>
<dbReference type="SMART" id="SM00382">
    <property type="entry name" value="AAA"/>
    <property type="match status" value="1"/>
</dbReference>